<feature type="compositionally biased region" description="Polar residues" evidence="5">
    <location>
        <begin position="1167"/>
        <end position="1193"/>
    </location>
</feature>
<keyword evidence="3" id="KW-0862">Zinc</keyword>
<dbReference type="InterPro" id="IPR028938">
    <property type="entry name" value="Rsf1-like"/>
</dbReference>
<feature type="compositionally biased region" description="Low complexity" evidence="5">
    <location>
        <begin position="289"/>
        <end position="308"/>
    </location>
</feature>
<organism evidence="7 8">
    <name type="scientific">Meira miltonrushii</name>
    <dbReference type="NCBI Taxonomy" id="1280837"/>
    <lineage>
        <taxon>Eukaryota</taxon>
        <taxon>Fungi</taxon>
        <taxon>Dikarya</taxon>
        <taxon>Basidiomycota</taxon>
        <taxon>Ustilaginomycotina</taxon>
        <taxon>Exobasidiomycetes</taxon>
        <taxon>Exobasidiales</taxon>
        <taxon>Brachybasidiaceae</taxon>
        <taxon>Meira</taxon>
    </lineage>
</organism>
<evidence type="ECO:0000256" key="3">
    <source>
        <dbReference type="ARBA" id="ARBA00022833"/>
    </source>
</evidence>
<dbReference type="STRING" id="1280837.A0A316V856"/>
<dbReference type="PROSITE" id="PS50016">
    <property type="entry name" value="ZF_PHD_2"/>
    <property type="match status" value="1"/>
</dbReference>
<gene>
    <name evidence="7" type="ORF">FA14DRAFT_162590</name>
</gene>
<dbReference type="Proteomes" id="UP000245771">
    <property type="component" value="Unassembled WGS sequence"/>
</dbReference>
<feature type="compositionally biased region" description="Pro residues" evidence="5">
    <location>
        <begin position="1101"/>
        <end position="1114"/>
    </location>
</feature>
<dbReference type="RefSeq" id="XP_025351947.1">
    <property type="nucleotide sequence ID" value="XM_025499679.1"/>
</dbReference>
<dbReference type="PANTHER" id="PTHR14296">
    <property type="entry name" value="REMODELING AND SPACING FACTOR 1"/>
    <property type="match status" value="1"/>
</dbReference>
<name>A0A316V856_9BASI</name>
<feature type="compositionally biased region" description="Low complexity" evidence="5">
    <location>
        <begin position="1"/>
        <end position="27"/>
    </location>
</feature>
<feature type="compositionally biased region" description="Polar residues" evidence="5">
    <location>
        <begin position="1014"/>
        <end position="1034"/>
    </location>
</feature>
<feature type="compositionally biased region" description="Low complexity" evidence="5">
    <location>
        <begin position="354"/>
        <end position="363"/>
    </location>
</feature>
<feature type="region of interest" description="Disordered" evidence="5">
    <location>
        <begin position="228"/>
        <end position="436"/>
    </location>
</feature>
<feature type="compositionally biased region" description="Acidic residues" evidence="5">
    <location>
        <begin position="329"/>
        <end position="353"/>
    </location>
</feature>
<evidence type="ECO:0000313" key="8">
    <source>
        <dbReference type="Proteomes" id="UP000245771"/>
    </source>
</evidence>
<feature type="compositionally biased region" description="Polar residues" evidence="5">
    <location>
        <begin position="750"/>
        <end position="768"/>
    </location>
</feature>
<keyword evidence="2 4" id="KW-0863">Zinc-finger</keyword>
<dbReference type="PANTHER" id="PTHR14296:SF3">
    <property type="entry name" value="DIKAR, ISOFORM F"/>
    <property type="match status" value="1"/>
</dbReference>
<feature type="region of interest" description="Disordered" evidence="5">
    <location>
        <begin position="689"/>
        <end position="1193"/>
    </location>
</feature>
<dbReference type="InterPro" id="IPR019787">
    <property type="entry name" value="Znf_PHD-finger"/>
</dbReference>
<dbReference type="InterPro" id="IPR011011">
    <property type="entry name" value="Znf_FYVE_PHD"/>
</dbReference>
<keyword evidence="1" id="KW-0479">Metal-binding</keyword>
<feature type="compositionally biased region" description="Basic and acidic residues" evidence="5">
    <location>
        <begin position="510"/>
        <end position="548"/>
    </location>
</feature>
<feature type="compositionally biased region" description="Low complexity" evidence="5">
    <location>
        <begin position="1054"/>
        <end position="1071"/>
    </location>
</feature>
<dbReference type="OrthoDB" id="303107at2759"/>
<sequence>MAPPRRAAAVSAASNLAASAPSNRSASQSTPKGSNSKENGKQSQKDAASTVPVASSSKPPAPVIPLSPIIARLRTMWKFAAICQFLFTFDEAFGFSGFESDALENDLNGTEMQVIPDLFRRLLYTLTLNRNISDENWEEHLRKQYINRDPDAPLLGTIEEPQSWHALPLQQKVDSIHTLCEWQLWDAEKFRKLVKNEEDAEVWRIDPIGWDAEDNTYWLFDDNRLWIQHPPPAPPAAPKAKAPPKKSSKKAKAEARREAQKRKREAEANASTSNIGTPAKSARSTPAKPSARLPRTPPTRSSPRSRLANGESAPKQSRSTRSSRRTGEWEEIPAELLYDGDSDLSDPPEDDTTAVEVDTTADVSMKDEGDESEAIKEEDLIEGEGETTEAEEEDPAVKDEDSTHALNGILKEEENDKTGEADVKEESVQPEVKEEEKPEWIEFEALVVTRQEWEWMSTRFAKSRHPDEKALHQLLKDTVLPKVMADMDEADKQRAHELAMANRKRSSRIALKESEREEKERDRIARQKMEDKMAAIRAEEDEKVRKEQEEIVLARTREERLREREERLLAREREAEERVQREIDEREERERLREMRKLKREQIIANGGQPPDDDQLLDAQGAGQDDDSWELDCEICGKSGINLDDTEEIVCCEQCGIWQHTHCWNAFDRKVGRSKRDWENEDFYCSKCRPPAPGQPRPQGPTFQSIPQQNASTQSSKANTPVVPSQRSPVQETFSYPSAAAYSAERSDRQQNSFPNYTTLYGNYQNNMQQPPYGYQAPQQQQQQPHYPYPSPSHPTNVPQPVRPPFSQSPPTSADQAARNVAGGAPSQVSNPVHQARPSQPVPPYQPPMQTLQGSQQMASRPLPMQAPPSNAMSAPKVPQSIAGGGQNVPAASPRPPQNPVGQNIQHAGAPSRASPTGSQTNGASAPPPPQHSPGAGKPNGSPSYGGQNAPQGYPARSPGSMNGNQPLPRNISNQPSGSFPMRHTPARSPLSGPHRESPLSMPSMSIGPPVRSVSPSPATGLNRQTQQTAQGTPLTAGRPPQLSHELLHSRQPSTGSATSASSSAQTPDSAGAKALSATSSQGPGPISGSLARPSSMQSPNRPPANLPSVPAAPPVEKINATPVQNVPASSASTGTQPIQHANGMSDQTLNKSLPSAPIPVSDRPQEAQNAPQAVSNTAAPLTTSTSNPAPQQ</sequence>
<dbReference type="SMART" id="SM00249">
    <property type="entry name" value="PHD"/>
    <property type="match status" value="1"/>
</dbReference>
<feature type="compositionally biased region" description="Polar residues" evidence="5">
    <location>
        <begin position="941"/>
        <end position="951"/>
    </location>
</feature>
<reference evidence="7 8" key="1">
    <citation type="journal article" date="2018" name="Mol. Biol. Evol.">
        <title>Broad Genomic Sampling Reveals a Smut Pathogenic Ancestry of the Fungal Clade Ustilaginomycotina.</title>
        <authorList>
            <person name="Kijpornyongpan T."/>
            <person name="Mondo S.J."/>
            <person name="Barry K."/>
            <person name="Sandor L."/>
            <person name="Lee J."/>
            <person name="Lipzen A."/>
            <person name="Pangilinan J."/>
            <person name="LaButti K."/>
            <person name="Hainaut M."/>
            <person name="Henrissat B."/>
            <person name="Grigoriev I.V."/>
            <person name="Spatafora J.W."/>
            <person name="Aime M.C."/>
        </authorList>
    </citation>
    <scope>NUCLEOTIDE SEQUENCE [LARGE SCALE GENOMIC DNA]</scope>
    <source>
        <strain evidence="7 8">MCA 3882</strain>
    </source>
</reference>
<feature type="compositionally biased region" description="Polar residues" evidence="5">
    <location>
        <begin position="1122"/>
        <end position="1154"/>
    </location>
</feature>
<feature type="compositionally biased region" description="Polar residues" evidence="5">
    <location>
        <begin position="28"/>
        <end position="37"/>
    </location>
</feature>
<feature type="compositionally biased region" description="Basic and acidic residues" evidence="5">
    <location>
        <begin position="410"/>
        <end position="436"/>
    </location>
</feature>
<accession>A0A316V856</accession>
<dbReference type="InterPro" id="IPR013083">
    <property type="entry name" value="Znf_RING/FYVE/PHD"/>
</dbReference>
<evidence type="ECO:0000256" key="4">
    <source>
        <dbReference type="PROSITE-ProRule" id="PRU00146"/>
    </source>
</evidence>
<feature type="compositionally biased region" description="Low complexity" evidence="5">
    <location>
        <begin position="47"/>
        <end position="58"/>
    </location>
</feature>
<dbReference type="CDD" id="cd15517">
    <property type="entry name" value="PHD_TCF19_like"/>
    <property type="match status" value="1"/>
</dbReference>
<protein>
    <recommendedName>
        <fullName evidence="6">PHD-type domain-containing protein</fullName>
    </recommendedName>
</protein>
<dbReference type="AlphaFoldDB" id="A0A316V856"/>
<feature type="compositionally biased region" description="Polar residues" evidence="5">
    <location>
        <begin position="702"/>
        <end position="736"/>
    </location>
</feature>
<dbReference type="SUPFAM" id="SSF57903">
    <property type="entry name" value="FYVE/PHD zinc finger"/>
    <property type="match status" value="1"/>
</dbReference>
<feature type="region of interest" description="Disordered" evidence="5">
    <location>
        <begin position="498"/>
        <end position="548"/>
    </location>
</feature>
<dbReference type="GO" id="GO:0031213">
    <property type="term" value="C:RSF complex"/>
    <property type="evidence" value="ECO:0007669"/>
    <property type="project" value="InterPro"/>
</dbReference>
<feature type="compositionally biased region" description="Polar residues" evidence="5">
    <location>
        <begin position="960"/>
        <end position="978"/>
    </location>
</feature>
<feature type="compositionally biased region" description="Low complexity" evidence="5">
    <location>
        <begin position="769"/>
        <end position="786"/>
    </location>
</feature>
<proteinExistence type="predicted"/>
<feature type="region of interest" description="Disordered" evidence="5">
    <location>
        <begin position="1"/>
        <end position="59"/>
    </location>
</feature>
<dbReference type="InterPro" id="IPR001965">
    <property type="entry name" value="Znf_PHD"/>
</dbReference>
<feature type="region of interest" description="Disordered" evidence="5">
    <location>
        <begin position="603"/>
        <end position="625"/>
    </location>
</feature>
<dbReference type="EMBL" id="KZ819607">
    <property type="protein sequence ID" value="PWN31645.1"/>
    <property type="molecule type" value="Genomic_DNA"/>
</dbReference>
<evidence type="ECO:0000259" key="6">
    <source>
        <dbReference type="PROSITE" id="PS50016"/>
    </source>
</evidence>
<dbReference type="Gene3D" id="3.30.40.10">
    <property type="entry name" value="Zinc/RING finger domain, C3HC4 (zinc finger)"/>
    <property type="match status" value="1"/>
</dbReference>
<evidence type="ECO:0000313" key="7">
    <source>
        <dbReference type="EMBL" id="PWN31645.1"/>
    </source>
</evidence>
<keyword evidence="8" id="KW-1185">Reference proteome</keyword>
<dbReference type="PROSITE" id="PS01359">
    <property type="entry name" value="ZF_PHD_1"/>
    <property type="match status" value="1"/>
</dbReference>
<dbReference type="InterPro" id="IPR019786">
    <property type="entry name" value="Zinc_finger_PHD-type_CS"/>
</dbReference>
<feature type="compositionally biased region" description="Polar residues" evidence="5">
    <location>
        <begin position="914"/>
        <end position="924"/>
    </location>
</feature>
<dbReference type="InParanoid" id="A0A316V856"/>
<evidence type="ECO:0000256" key="5">
    <source>
        <dbReference type="SAM" id="MobiDB-lite"/>
    </source>
</evidence>
<feature type="compositionally biased region" description="Acidic residues" evidence="5">
    <location>
        <begin position="379"/>
        <end position="394"/>
    </location>
</feature>
<dbReference type="GO" id="GO:0006355">
    <property type="term" value="P:regulation of DNA-templated transcription"/>
    <property type="evidence" value="ECO:0007669"/>
    <property type="project" value="InterPro"/>
</dbReference>
<evidence type="ECO:0000256" key="2">
    <source>
        <dbReference type="ARBA" id="ARBA00022771"/>
    </source>
</evidence>
<feature type="domain" description="PHD-type" evidence="6">
    <location>
        <begin position="630"/>
        <end position="691"/>
    </location>
</feature>
<dbReference type="GO" id="GO:0008270">
    <property type="term" value="F:zinc ion binding"/>
    <property type="evidence" value="ECO:0007669"/>
    <property type="project" value="UniProtKB-KW"/>
</dbReference>
<dbReference type="GeneID" id="37021460"/>
<feature type="compositionally biased region" description="Pro residues" evidence="5">
    <location>
        <begin position="690"/>
        <end position="699"/>
    </location>
</feature>
<evidence type="ECO:0000256" key="1">
    <source>
        <dbReference type="ARBA" id="ARBA00022723"/>
    </source>
</evidence>